<dbReference type="AlphaFoldDB" id="A0A183JBB3"/>
<proteinExistence type="predicted"/>
<protein>
    <submittedName>
        <fullName evidence="3">AN1-type domain-containing protein</fullName>
    </submittedName>
</protein>
<reference evidence="3" key="1">
    <citation type="submission" date="2016-06" db="UniProtKB">
        <authorList>
            <consortium name="WormBaseParasite"/>
        </authorList>
    </citation>
    <scope>IDENTIFICATION</scope>
</reference>
<gene>
    <name evidence="1" type="ORF">SBAD_LOCUS13161</name>
</gene>
<evidence type="ECO:0000313" key="1">
    <source>
        <dbReference type="EMBL" id="VDP54667.1"/>
    </source>
</evidence>
<dbReference type="WBParaSite" id="SBAD_0001357701-mRNA-1">
    <property type="protein sequence ID" value="SBAD_0001357701-mRNA-1"/>
    <property type="gene ID" value="SBAD_0001357701"/>
</dbReference>
<dbReference type="EMBL" id="UZAM01020708">
    <property type="protein sequence ID" value="VDP54667.1"/>
    <property type="molecule type" value="Genomic_DNA"/>
</dbReference>
<accession>A0A183JBB3</accession>
<sequence length="95" mass="10804">MNETQKAELAEFPRIQNVASTFSLNSLGSKCEKQSVSSPICGGNVKGNDDFETCPMILGEMNCSYCLLPYCKVHQMTRRLAPFLLIRYRPCFFKR</sequence>
<evidence type="ECO:0000313" key="3">
    <source>
        <dbReference type="WBParaSite" id="SBAD_0001357701-mRNA-1"/>
    </source>
</evidence>
<reference evidence="1 2" key="2">
    <citation type="submission" date="2018-11" db="EMBL/GenBank/DDBJ databases">
        <authorList>
            <consortium name="Pathogen Informatics"/>
        </authorList>
    </citation>
    <scope>NUCLEOTIDE SEQUENCE [LARGE SCALE GENOMIC DNA]</scope>
</reference>
<organism evidence="3">
    <name type="scientific">Soboliphyme baturini</name>
    <dbReference type="NCBI Taxonomy" id="241478"/>
    <lineage>
        <taxon>Eukaryota</taxon>
        <taxon>Metazoa</taxon>
        <taxon>Ecdysozoa</taxon>
        <taxon>Nematoda</taxon>
        <taxon>Enoplea</taxon>
        <taxon>Dorylaimia</taxon>
        <taxon>Dioctophymatida</taxon>
        <taxon>Dioctophymatoidea</taxon>
        <taxon>Soboliphymatidae</taxon>
        <taxon>Soboliphyme</taxon>
    </lineage>
</organism>
<keyword evidence="2" id="KW-1185">Reference proteome</keyword>
<evidence type="ECO:0000313" key="2">
    <source>
        <dbReference type="Proteomes" id="UP000270296"/>
    </source>
</evidence>
<dbReference type="Proteomes" id="UP000270296">
    <property type="component" value="Unassembled WGS sequence"/>
</dbReference>
<name>A0A183JBB3_9BILA</name>